<keyword evidence="2" id="KW-0106">Calcium</keyword>
<feature type="transmembrane region" description="Helical" evidence="3">
    <location>
        <begin position="523"/>
        <end position="551"/>
    </location>
</feature>
<keyword evidence="3" id="KW-1133">Transmembrane helix</keyword>
<reference evidence="5 6" key="2">
    <citation type="submission" date="2018-11" db="EMBL/GenBank/DDBJ databases">
        <authorList>
            <consortium name="Pathogen Informatics"/>
        </authorList>
    </citation>
    <scope>NUCLEOTIDE SEQUENCE [LARGE SCALE GENOMIC DNA]</scope>
</reference>
<organism evidence="7">
    <name type="scientific">Thelazia callipaeda</name>
    <name type="common">Oriental eyeworm</name>
    <name type="synonym">Parasitic nematode</name>
    <dbReference type="NCBI Taxonomy" id="103827"/>
    <lineage>
        <taxon>Eukaryota</taxon>
        <taxon>Metazoa</taxon>
        <taxon>Ecdysozoa</taxon>
        <taxon>Nematoda</taxon>
        <taxon>Chromadorea</taxon>
        <taxon>Rhabditida</taxon>
        <taxon>Spirurina</taxon>
        <taxon>Spiruromorpha</taxon>
        <taxon>Thelazioidea</taxon>
        <taxon>Thelaziidae</taxon>
        <taxon>Thelazia</taxon>
    </lineage>
</organism>
<feature type="domain" description="C2" evidence="4">
    <location>
        <begin position="14"/>
        <end position="130"/>
    </location>
</feature>
<evidence type="ECO:0000256" key="3">
    <source>
        <dbReference type="SAM" id="Phobius"/>
    </source>
</evidence>
<feature type="domain" description="C2" evidence="4">
    <location>
        <begin position="322"/>
        <end position="441"/>
    </location>
</feature>
<evidence type="ECO:0000313" key="6">
    <source>
        <dbReference type="Proteomes" id="UP000276776"/>
    </source>
</evidence>
<keyword evidence="6" id="KW-1185">Reference proteome</keyword>
<dbReference type="PANTHER" id="PTHR45911:SF4">
    <property type="entry name" value="MULTIPLE C2 AND TRANSMEMBRANE DOMAIN-CONTAINING PROTEIN"/>
    <property type="match status" value="1"/>
</dbReference>
<evidence type="ECO:0000256" key="2">
    <source>
        <dbReference type="ARBA" id="ARBA00022837"/>
    </source>
</evidence>
<evidence type="ECO:0000256" key="1">
    <source>
        <dbReference type="ARBA" id="ARBA00022723"/>
    </source>
</evidence>
<dbReference type="GO" id="GO:0005509">
    <property type="term" value="F:calcium ion binding"/>
    <property type="evidence" value="ECO:0007669"/>
    <property type="project" value="TreeGrafter"/>
</dbReference>
<name>A0A0N5D1Q4_THECL</name>
<accession>A0A0N5D1Q4</accession>
<keyword evidence="3" id="KW-0472">Membrane</keyword>
<dbReference type="PRINTS" id="PR00360">
    <property type="entry name" value="C2DOMAIN"/>
</dbReference>
<dbReference type="SUPFAM" id="SSF49562">
    <property type="entry name" value="C2 domain (Calcium/lipid-binding domain, CaLB)"/>
    <property type="match status" value="3"/>
</dbReference>
<dbReference type="PROSITE" id="PS50004">
    <property type="entry name" value="C2"/>
    <property type="match status" value="3"/>
</dbReference>
<gene>
    <name evidence="5" type="ORF">TCLT_LOCUS6779</name>
</gene>
<evidence type="ECO:0000313" key="5">
    <source>
        <dbReference type="EMBL" id="VDN04168.1"/>
    </source>
</evidence>
<dbReference type="WBParaSite" id="TCLT_0000679001-mRNA-1">
    <property type="protein sequence ID" value="TCLT_0000679001-mRNA-1"/>
    <property type="gene ID" value="TCLT_0000679001"/>
</dbReference>
<dbReference type="CDD" id="cd08376">
    <property type="entry name" value="C2B_MCTP_PRT"/>
    <property type="match status" value="1"/>
</dbReference>
<evidence type="ECO:0000259" key="4">
    <source>
        <dbReference type="PROSITE" id="PS50004"/>
    </source>
</evidence>
<dbReference type="GO" id="GO:0046928">
    <property type="term" value="P:regulation of neurotransmitter secretion"/>
    <property type="evidence" value="ECO:0007669"/>
    <property type="project" value="TreeGrafter"/>
</dbReference>
<dbReference type="CDD" id="cd04042">
    <property type="entry name" value="C2A_MCTP_PRT"/>
    <property type="match status" value="1"/>
</dbReference>
<dbReference type="SMART" id="SM00239">
    <property type="entry name" value="C2"/>
    <property type="match status" value="3"/>
</dbReference>
<reference evidence="7" key="1">
    <citation type="submission" date="2017-02" db="UniProtKB">
        <authorList>
            <consortium name="WormBaseParasite"/>
        </authorList>
    </citation>
    <scope>IDENTIFICATION</scope>
</reference>
<dbReference type="AlphaFoldDB" id="A0A0N5D1Q4"/>
<dbReference type="STRING" id="103827.A0A0N5D1Q4"/>
<protein>
    <submittedName>
        <fullName evidence="7">Multiple C2 and transmembrane domain-containing protein 1-like</fullName>
    </submittedName>
</protein>
<dbReference type="Proteomes" id="UP000276776">
    <property type="component" value="Unassembled WGS sequence"/>
</dbReference>
<sequence length="694" mass="80645">MCKFFVVLQFANDGENKSEVNDTKQAMYVTFSVKIHLLQGHNLVIRDASGSSDPYVKFKYKGRTYYKSSIIFKNLNPIWKEEFTFLVDDITVPICLDVYDYDRWASDDYMGGAIIDLSQLKFFQRLALKLKLYEEGNNEDMGEIDIVVSIFPLNENGKEEFLKKSTRGIICERQKKTPQKITQIWSSIVNIVLIEGRNLASPNASKYTFPDLFVKFKLGSEKYKSKSVLRNNNPKWLEQFDLHMFDDSKHLLEMMVIDKKTNTSIGRYSIDLDKLEKETSHQMACELDHSVGTILLLISITGTASTHAVTDLSEYSNINIRSANIKKYSLWKTHESLTDVGFLTVKVFRARNLASIDVINKSNPYVVVELVNALLQTHTEYKTINPEWNKLFTFAVKDIHSTLEITVYDEDPNKKAEFLGKVAIPLLKIRNCESKWYTLKDRKLQAPAKGQVLLEMDIIWNPIRAALRTFNPRERKYMQEEPKFKRRLFINNFTRLREFLLTVAQIRDYIQSCFDWDSPMRSLLAFMLFVTFINYFQIYHIPLLILLIFFLQPFTMQRGKQKLSRKNSNIKLASGSEDEYETIDMVEIALKKISINSMTNNCFFITIMPTFYSPHIGQLVNKSSSIRQRFNTLQDAMVEVQNTADFIASLLERIRNTFNFTQPYLSVLAIVVLSIATILLYLVPLRWLVMIWGE</sequence>
<feature type="domain" description="C2" evidence="4">
    <location>
        <begin position="170"/>
        <end position="286"/>
    </location>
</feature>
<dbReference type="EMBL" id="UYYF01004444">
    <property type="protein sequence ID" value="VDN04168.1"/>
    <property type="molecule type" value="Genomic_DNA"/>
</dbReference>
<dbReference type="InterPro" id="IPR000008">
    <property type="entry name" value="C2_dom"/>
</dbReference>
<dbReference type="Pfam" id="PF00168">
    <property type="entry name" value="C2"/>
    <property type="match status" value="3"/>
</dbReference>
<dbReference type="InterPro" id="IPR035892">
    <property type="entry name" value="C2_domain_sf"/>
</dbReference>
<evidence type="ECO:0000313" key="7">
    <source>
        <dbReference type="WBParaSite" id="TCLT_0000679001-mRNA-1"/>
    </source>
</evidence>
<keyword evidence="1" id="KW-0479">Metal-binding</keyword>
<keyword evidence="3" id="KW-0812">Transmembrane</keyword>
<proteinExistence type="predicted"/>
<dbReference type="Gene3D" id="2.60.40.150">
    <property type="entry name" value="C2 domain"/>
    <property type="match status" value="3"/>
</dbReference>
<dbReference type="OrthoDB" id="5973539at2759"/>
<dbReference type="PANTHER" id="PTHR45911">
    <property type="entry name" value="C2 DOMAIN-CONTAINING PROTEIN"/>
    <property type="match status" value="1"/>
</dbReference>
<feature type="transmembrane region" description="Helical" evidence="3">
    <location>
        <begin position="663"/>
        <end position="683"/>
    </location>
</feature>
<dbReference type="OMA" id="DCGPTLE"/>
<dbReference type="GO" id="GO:0030672">
    <property type="term" value="C:synaptic vesicle membrane"/>
    <property type="evidence" value="ECO:0007669"/>
    <property type="project" value="TreeGrafter"/>
</dbReference>
<dbReference type="CDD" id="cd08377">
    <property type="entry name" value="C2C_MCTP_PRT"/>
    <property type="match status" value="1"/>
</dbReference>
<dbReference type="FunFam" id="2.60.40.150:FF:000167">
    <property type="entry name" value="Multiple C2 domains, transmembrane 2a"/>
    <property type="match status" value="1"/>
</dbReference>